<protein>
    <submittedName>
        <fullName evidence="1">ATP-binding protein</fullName>
    </submittedName>
</protein>
<name>A0AA97AHQ1_9CYAN</name>
<organism evidence="1">
    <name type="scientific">Leptolyngbya sp. NK1-12</name>
    <dbReference type="NCBI Taxonomy" id="2547451"/>
    <lineage>
        <taxon>Bacteria</taxon>
        <taxon>Bacillati</taxon>
        <taxon>Cyanobacteriota</taxon>
        <taxon>Cyanophyceae</taxon>
        <taxon>Leptolyngbyales</taxon>
        <taxon>Leptolyngbyaceae</taxon>
        <taxon>Leptolyngbya group</taxon>
        <taxon>Leptolyngbya</taxon>
    </lineage>
</organism>
<dbReference type="AlphaFoldDB" id="A0AA97AHQ1"/>
<accession>A0AA97AHQ1</accession>
<evidence type="ECO:0000313" key="1">
    <source>
        <dbReference type="EMBL" id="WNZ25740.1"/>
    </source>
</evidence>
<keyword evidence="1" id="KW-0547">Nucleotide-binding</keyword>
<gene>
    <name evidence="1" type="ORF">HJG54_24815</name>
</gene>
<dbReference type="GO" id="GO:0005524">
    <property type="term" value="F:ATP binding"/>
    <property type="evidence" value="ECO:0007669"/>
    <property type="project" value="UniProtKB-KW"/>
</dbReference>
<sequence>MNLLVAEIQTHTGQNVLVIIDDLDKLDLGDVEKIFKNHIKALFQPAFRIIYTIPIASLRDAVLQSTLVSESNDQIVTMPVSKLFARGERRSSNPVPIDQMMQPLCEILHKRISTELLPPDIATQITLYSGGVLRELVRLVNICCRICLRQVRRGQDSVIDGTVLAQAVKEIRLDFETTLSKADYATLQTTYERFTPDDPKAQDFLDLLHGLHVLEYRNDQVWYDLHPIVIDLLKLKGLIS</sequence>
<keyword evidence="1" id="KW-0067">ATP-binding</keyword>
<reference evidence="1" key="1">
    <citation type="submission" date="2020-05" db="EMBL/GenBank/DDBJ databases">
        <authorList>
            <person name="Zhu T."/>
            <person name="Keshari N."/>
            <person name="Lu X."/>
        </authorList>
    </citation>
    <scope>NUCLEOTIDE SEQUENCE</scope>
    <source>
        <strain evidence="1">NK1-12</strain>
    </source>
</reference>
<proteinExistence type="predicted"/>
<dbReference type="RefSeq" id="WP_316431904.1">
    <property type="nucleotide sequence ID" value="NZ_CP053586.1"/>
</dbReference>
<dbReference type="EMBL" id="CP053586">
    <property type="protein sequence ID" value="WNZ25740.1"/>
    <property type="molecule type" value="Genomic_DNA"/>
</dbReference>